<organism evidence="1 2">
    <name type="scientific">Trifolium pratense</name>
    <name type="common">Red clover</name>
    <dbReference type="NCBI Taxonomy" id="57577"/>
    <lineage>
        <taxon>Eukaryota</taxon>
        <taxon>Viridiplantae</taxon>
        <taxon>Streptophyta</taxon>
        <taxon>Embryophyta</taxon>
        <taxon>Tracheophyta</taxon>
        <taxon>Spermatophyta</taxon>
        <taxon>Magnoliopsida</taxon>
        <taxon>eudicotyledons</taxon>
        <taxon>Gunneridae</taxon>
        <taxon>Pentapetalae</taxon>
        <taxon>rosids</taxon>
        <taxon>fabids</taxon>
        <taxon>Fabales</taxon>
        <taxon>Fabaceae</taxon>
        <taxon>Papilionoideae</taxon>
        <taxon>50 kb inversion clade</taxon>
        <taxon>NPAAA clade</taxon>
        <taxon>Hologalegina</taxon>
        <taxon>IRL clade</taxon>
        <taxon>Trifolieae</taxon>
        <taxon>Trifolium</taxon>
    </lineage>
</organism>
<protein>
    <submittedName>
        <fullName evidence="1">Uncharacterized protein</fullName>
    </submittedName>
</protein>
<gene>
    <name evidence="1" type="ORF">MILVUS5_LOCUS41378</name>
</gene>
<accession>A0ACB0MCJ2</accession>
<name>A0ACB0MCJ2_TRIPR</name>
<sequence>MSSSFNELLTTNQTKVSIDIAKHLFLKESNKNKNIVFSPLFLQFVLSLIAAGSEGPTKQQLLNFLLSKSSDDLNGFASHFVSDTLNDAAPAGGPRLSFLDGVFVEQTFPLQDSFKQIVSKNYKTILASYDFKNQAEEAVKAVNLWVEKKTNCLIKELLPPRLNDPNTGLIFANALFFKGAWDQKFDVSKTKDYDFHLLNGRSVKVPFMITMEKQCIQTFSDFKVLRLPYKKGGEDKRRFSMYLFLPNAKDGLSALVKRLTSTPNLLRNFRNSRLEVRDCRIPKFNISFGFEATDMLKDLGVDLPFSPKTVNSDVSHHGLFVSNIFHKSFFKVEEEKEEGTEAAATSDAGFSYKCARPRSRLDFVADHPFLFLIREDLKEEILFIGQVLNPLAR</sequence>
<keyword evidence="2" id="KW-1185">Reference proteome</keyword>
<comment type="caution">
    <text evidence="1">The sequence shown here is derived from an EMBL/GenBank/DDBJ whole genome shotgun (WGS) entry which is preliminary data.</text>
</comment>
<dbReference type="Proteomes" id="UP001177021">
    <property type="component" value="Unassembled WGS sequence"/>
</dbReference>
<evidence type="ECO:0000313" key="1">
    <source>
        <dbReference type="EMBL" id="CAJ2679243.1"/>
    </source>
</evidence>
<evidence type="ECO:0000313" key="2">
    <source>
        <dbReference type="Proteomes" id="UP001177021"/>
    </source>
</evidence>
<reference evidence="1" key="1">
    <citation type="submission" date="2023-10" db="EMBL/GenBank/DDBJ databases">
        <authorList>
            <person name="Rodriguez Cubillos JULIANA M."/>
            <person name="De Vega J."/>
        </authorList>
    </citation>
    <scope>NUCLEOTIDE SEQUENCE</scope>
</reference>
<proteinExistence type="predicted"/>
<dbReference type="EMBL" id="CASHSV030000823">
    <property type="protein sequence ID" value="CAJ2679243.1"/>
    <property type="molecule type" value="Genomic_DNA"/>
</dbReference>